<keyword evidence="11" id="KW-1185">Reference proteome</keyword>
<dbReference type="CDD" id="cd00075">
    <property type="entry name" value="HATPase"/>
    <property type="match status" value="1"/>
</dbReference>
<comment type="caution">
    <text evidence="10">The sequence shown here is derived from an EMBL/GenBank/DDBJ whole genome shotgun (WGS) entry which is preliminary data.</text>
</comment>
<dbReference type="InterPro" id="IPR000700">
    <property type="entry name" value="PAS-assoc_C"/>
</dbReference>
<evidence type="ECO:0000256" key="1">
    <source>
        <dbReference type="ARBA" id="ARBA00000085"/>
    </source>
</evidence>
<dbReference type="Proteomes" id="UP001273768">
    <property type="component" value="Unassembled WGS sequence"/>
</dbReference>
<dbReference type="Gene3D" id="1.10.287.130">
    <property type="match status" value="1"/>
</dbReference>
<dbReference type="Pfam" id="PF13426">
    <property type="entry name" value="PAS_9"/>
    <property type="match status" value="2"/>
</dbReference>
<dbReference type="NCBIfam" id="TIGR00229">
    <property type="entry name" value="sensory_box"/>
    <property type="match status" value="3"/>
</dbReference>
<feature type="domain" description="PAC" evidence="9">
    <location>
        <begin position="419"/>
        <end position="471"/>
    </location>
</feature>
<dbReference type="PROSITE" id="PS50112">
    <property type="entry name" value="PAS"/>
    <property type="match status" value="2"/>
</dbReference>
<evidence type="ECO:0000256" key="4">
    <source>
        <dbReference type="ARBA" id="ARBA00022679"/>
    </source>
</evidence>
<dbReference type="InterPro" id="IPR052162">
    <property type="entry name" value="Sensor_kinase/Photoreceptor"/>
</dbReference>
<dbReference type="EMBL" id="JABFFQ010000003">
    <property type="protein sequence ID" value="MDV4342703.1"/>
    <property type="molecule type" value="Genomic_DNA"/>
</dbReference>
<dbReference type="PROSITE" id="PS50109">
    <property type="entry name" value="HIS_KIN"/>
    <property type="match status" value="1"/>
</dbReference>
<evidence type="ECO:0000259" key="7">
    <source>
        <dbReference type="PROSITE" id="PS50109"/>
    </source>
</evidence>
<evidence type="ECO:0000259" key="9">
    <source>
        <dbReference type="PROSITE" id="PS50113"/>
    </source>
</evidence>
<dbReference type="SMART" id="SM00091">
    <property type="entry name" value="PAS"/>
    <property type="match status" value="2"/>
</dbReference>
<evidence type="ECO:0000256" key="5">
    <source>
        <dbReference type="ARBA" id="ARBA00022777"/>
    </source>
</evidence>
<dbReference type="SMART" id="SM00086">
    <property type="entry name" value="PAC"/>
    <property type="match status" value="3"/>
</dbReference>
<keyword evidence="3" id="KW-0597">Phosphoprotein</keyword>
<evidence type="ECO:0000256" key="2">
    <source>
        <dbReference type="ARBA" id="ARBA00012438"/>
    </source>
</evidence>
<organism evidence="10 11">
    <name type="scientific">Methanoculleus nereidis</name>
    <dbReference type="NCBI Taxonomy" id="2735141"/>
    <lineage>
        <taxon>Archaea</taxon>
        <taxon>Methanobacteriati</taxon>
        <taxon>Methanobacteriota</taxon>
        <taxon>Stenosarchaea group</taxon>
        <taxon>Methanomicrobia</taxon>
        <taxon>Methanomicrobiales</taxon>
        <taxon>Methanomicrobiaceae</taxon>
        <taxon>Methanoculleus</taxon>
    </lineage>
</organism>
<sequence>MGESIHAFIAPTSAASFRRMLEANPSGSAGESTLQAQDGSRVPVHLSLKPLSMDGVHVFSLVATDLTERKQAEETLQRAHDELEERVDERTAELEHTNTLLQTEIVERKRAEEELESIARFPAENPNPTLRLENGRTIIYANSAARATFAEAFAGPGTDAPGDIAAIAETALASGVRQEVEHRIGAETYLLTFVPFRDRHYVNVYGIDITQRKQAEEALRESEEKYRNLVENSIDAVLLTAPDGSVYAANVEACRIFGMTEEEVIRAGRDGLVDLSDPRIRPALEERARTGRFKGELRFRRKDGTVFPVEMSSALYTDRDGQVRTTMSIRDISERKRAEEALRQSEERFHGIFDWAGVGISIVDMTGRILEANPRLREILRYTAEELSNLTFTAITHLDDVHIDLDLFEDMIAGARDSYVIEKRYLTKEGLTVWGRMTASLLRDAEGRPHYAIGMLEDITDRKRAEEALGRRTEDLIRKSAEVEAARDEANMYLDIMTHDVRNANNVSGMYADLLTELADGDLKTYAEKLQASIERSNDILRNVATVRRIHEEETGLVPVNLDAVIKNEIGRFPEASIDYLDPQIEVLADGLLPTVFINLIGNAVKFGGPDVKIAVRVEEHGEEILVSVEDTGPGVPDEVKVKLFHRFERGMGRGNGEGLGLFIVRTLVERYGGKVRVEDRVPGRPGEGAAFRFTLKPAA</sequence>
<accession>A0ABU3Z1K4</accession>
<feature type="coiled-coil region" evidence="6">
    <location>
        <begin position="66"/>
        <end position="100"/>
    </location>
</feature>
<dbReference type="PANTHER" id="PTHR43304">
    <property type="entry name" value="PHYTOCHROME-LIKE PROTEIN CPH1"/>
    <property type="match status" value="1"/>
</dbReference>
<keyword evidence="6" id="KW-0175">Coiled coil</keyword>
<dbReference type="SMART" id="SM00387">
    <property type="entry name" value="HATPase_c"/>
    <property type="match status" value="1"/>
</dbReference>
<evidence type="ECO:0000256" key="3">
    <source>
        <dbReference type="ARBA" id="ARBA00022553"/>
    </source>
</evidence>
<dbReference type="SUPFAM" id="SSF55785">
    <property type="entry name" value="PYP-like sensor domain (PAS domain)"/>
    <property type="match status" value="3"/>
</dbReference>
<proteinExistence type="predicted"/>
<dbReference type="Pfam" id="PF00989">
    <property type="entry name" value="PAS"/>
    <property type="match status" value="1"/>
</dbReference>
<gene>
    <name evidence="10" type="ORF">HL657_05860</name>
</gene>
<dbReference type="InterPro" id="IPR001610">
    <property type="entry name" value="PAC"/>
</dbReference>
<protein>
    <recommendedName>
        <fullName evidence="2">histidine kinase</fullName>
        <ecNumber evidence="2">2.7.13.3</ecNumber>
    </recommendedName>
</protein>
<comment type="catalytic activity">
    <reaction evidence="1">
        <text>ATP + protein L-histidine = ADP + protein N-phospho-L-histidine.</text>
        <dbReference type="EC" id="2.7.13.3"/>
    </reaction>
</comment>
<feature type="domain" description="Histidine kinase" evidence="7">
    <location>
        <begin position="593"/>
        <end position="700"/>
    </location>
</feature>
<dbReference type="InterPro" id="IPR013767">
    <property type="entry name" value="PAS_fold"/>
</dbReference>
<dbReference type="PRINTS" id="PR00344">
    <property type="entry name" value="BCTRLSENSOR"/>
</dbReference>
<dbReference type="Pfam" id="PF02518">
    <property type="entry name" value="HATPase_c"/>
    <property type="match status" value="1"/>
</dbReference>
<evidence type="ECO:0000313" key="11">
    <source>
        <dbReference type="Proteomes" id="UP001273768"/>
    </source>
</evidence>
<evidence type="ECO:0000259" key="8">
    <source>
        <dbReference type="PROSITE" id="PS50112"/>
    </source>
</evidence>
<feature type="domain" description="PAS" evidence="8">
    <location>
        <begin position="345"/>
        <end position="415"/>
    </location>
</feature>
<dbReference type="InterPro" id="IPR036890">
    <property type="entry name" value="HATPase_C_sf"/>
</dbReference>
<feature type="domain" description="PAC" evidence="9">
    <location>
        <begin position="293"/>
        <end position="344"/>
    </location>
</feature>
<keyword evidence="4" id="KW-0808">Transferase</keyword>
<feature type="domain" description="PAS" evidence="8">
    <location>
        <begin position="222"/>
        <end position="286"/>
    </location>
</feature>
<dbReference type="Gene3D" id="3.30.565.10">
    <property type="entry name" value="Histidine kinase-like ATPase, C-terminal domain"/>
    <property type="match status" value="1"/>
</dbReference>
<reference evidence="10 11" key="1">
    <citation type="submission" date="2020-05" db="EMBL/GenBank/DDBJ databases">
        <title>Isolation and characterization of methanoarchaea from a cold seep at offshore SW Taiwan.</title>
        <authorList>
            <person name="Chen Y.-W."/>
            <person name="Chen S.-C."/>
            <person name="Lai M.-C."/>
        </authorList>
    </citation>
    <scope>NUCLEOTIDE SEQUENCE [LARGE SCALE GENOMIC DNA]</scope>
    <source>
        <strain evidence="10 11">YWC-01</strain>
    </source>
</reference>
<dbReference type="Gene3D" id="3.30.450.20">
    <property type="entry name" value="PAS domain"/>
    <property type="match status" value="4"/>
</dbReference>
<evidence type="ECO:0000256" key="6">
    <source>
        <dbReference type="SAM" id="Coils"/>
    </source>
</evidence>
<dbReference type="InterPro" id="IPR000014">
    <property type="entry name" value="PAS"/>
</dbReference>
<dbReference type="InterPro" id="IPR005467">
    <property type="entry name" value="His_kinase_dom"/>
</dbReference>
<dbReference type="RefSeq" id="WP_317295889.1">
    <property type="nucleotide sequence ID" value="NZ_JABFFQ010000003.1"/>
</dbReference>
<evidence type="ECO:0000313" key="10">
    <source>
        <dbReference type="EMBL" id="MDV4342703.1"/>
    </source>
</evidence>
<dbReference type="InterPro" id="IPR003594">
    <property type="entry name" value="HATPase_dom"/>
</dbReference>
<dbReference type="PANTHER" id="PTHR43304:SF1">
    <property type="entry name" value="PAC DOMAIN-CONTAINING PROTEIN"/>
    <property type="match status" value="1"/>
</dbReference>
<name>A0ABU3Z1K4_9EURY</name>
<feature type="domain" description="PAC" evidence="9">
    <location>
        <begin position="28"/>
        <end position="78"/>
    </location>
</feature>
<dbReference type="InterPro" id="IPR004358">
    <property type="entry name" value="Sig_transdc_His_kin-like_C"/>
</dbReference>
<dbReference type="EC" id="2.7.13.3" evidence="2"/>
<dbReference type="SUPFAM" id="SSF55874">
    <property type="entry name" value="ATPase domain of HSP90 chaperone/DNA topoisomerase II/histidine kinase"/>
    <property type="match status" value="1"/>
</dbReference>
<dbReference type="CDD" id="cd00130">
    <property type="entry name" value="PAS"/>
    <property type="match status" value="2"/>
</dbReference>
<dbReference type="PROSITE" id="PS50113">
    <property type="entry name" value="PAC"/>
    <property type="match status" value="3"/>
</dbReference>
<dbReference type="InterPro" id="IPR035965">
    <property type="entry name" value="PAS-like_dom_sf"/>
</dbReference>
<keyword evidence="5" id="KW-0418">Kinase</keyword>